<accession>A0AAN8L719</accession>
<evidence type="ECO:0000313" key="2">
    <source>
        <dbReference type="Proteomes" id="UP001356427"/>
    </source>
</evidence>
<reference evidence="1 2" key="1">
    <citation type="submission" date="2021-04" db="EMBL/GenBank/DDBJ databases">
        <authorList>
            <person name="De Guttry C."/>
            <person name="Zahm M."/>
            <person name="Klopp C."/>
            <person name="Cabau C."/>
            <person name="Louis A."/>
            <person name="Berthelot C."/>
            <person name="Parey E."/>
            <person name="Roest Crollius H."/>
            <person name="Montfort J."/>
            <person name="Robinson-Rechavi M."/>
            <person name="Bucao C."/>
            <person name="Bouchez O."/>
            <person name="Gislard M."/>
            <person name="Lluch J."/>
            <person name="Milhes M."/>
            <person name="Lampietro C."/>
            <person name="Lopez Roques C."/>
            <person name="Donnadieu C."/>
            <person name="Braasch I."/>
            <person name="Desvignes T."/>
            <person name="Postlethwait J."/>
            <person name="Bobe J."/>
            <person name="Wedekind C."/>
            <person name="Guiguen Y."/>
        </authorList>
    </citation>
    <scope>NUCLEOTIDE SEQUENCE [LARGE SCALE GENOMIC DNA]</scope>
    <source>
        <strain evidence="1">Cs_M1</strain>
        <tissue evidence="1">Blood</tissue>
    </source>
</reference>
<dbReference type="PANTHER" id="PTHR11575:SF48">
    <property type="entry name" value="5'-NUCLEOTIDASE"/>
    <property type="match status" value="1"/>
</dbReference>
<dbReference type="GO" id="GO:0016787">
    <property type="term" value="F:hydrolase activity"/>
    <property type="evidence" value="ECO:0007669"/>
    <property type="project" value="InterPro"/>
</dbReference>
<sequence length="123" mass="14186">MIDVLNKLGVQCVVYRNHEFDFGLDLLEEQTTNMTFPWFLSNVYYRFTHETLGHGMVSSILEWNGLKIGVMGLEEEDWLDTLGTVDKNNIHYIDYVETADRMSAELRDKGADLVIALTHEVTK</sequence>
<dbReference type="InterPro" id="IPR029052">
    <property type="entry name" value="Metallo-depent_PP-like"/>
</dbReference>
<dbReference type="AlphaFoldDB" id="A0AAN8L719"/>
<protein>
    <submittedName>
        <fullName evidence="1">Uncharacterized protein</fullName>
    </submittedName>
</protein>
<evidence type="ECO:0000313" key="1">
    <source>
        <dbReference type="EMBL" id="KAK6306073.1"/>
    </source>
</evidence>
<dbReference type="Gene3D" id="3.60.21.10">
    <property type="match status" value="1"/>
</dbReference>
<dbReference type="SUPFAM" id="SSF56300">
    <property type="entry name" value="Metallo-dependent phosphatases"/>
    <property type="match status" value="1"/>
</dbReference>
<dbReference type="InterPro" id="IPR006179">
    <property type="entry name" value="5_nucleotidase/apyrase"/>
</dbReference>
<name>A0AAN8L719_9TELE</name>
<comment type="caution">
    <text evidence="1">The sequence shown here is derived from an EMBL/GenBank/DDBJ whole genome shotgun (WGS) entry which is preliminary data.</text>
</comment>
<dbReference type="PANTHER" id="PTHR11575">
    <property type="entry name" value="5'-NUCLEOTIDASE-RELATED"/>
    <property type="match status" value="1"/>
</dbReference>
<organism evidence="1 2">
    <name type="scientific">Coregonus suidteri</name>
    <dbReference type="NCBI Taxonomy" id="861788"/>
    <lineage>
        <taxon>Eukaryota</taxon>
        <taxon>Metazoa</taxon>
        <taxon>Chordata</taxon>
        <taxon>Craniata</taxon>
        <taxon>Vertebrata</taxon>
        <taxon>Euteleostomi</taxon>
        <taxon>Actinopterygii</taxon>
        <taxon>Neopterygii</taxon>
        <taxon>Teleostei</taxon>
        <taxon>Protacanthopterygii</taxon>
        <taxon>Salmoniformes</taxon>
        <taxon>Salmonidae</taxon>
        <taxon>Coregoninae</taxon>
        <taxon>Coregonus</taxon>
    </lineage>
</organism>
<dbReference type="EMBL" id="JAGTTL010000021">
    <property type="protein sequence ID" value="KAK6306073.1"/>
    <property type="molecule type" value="Genomic_DNA"/>
</dbReference>
<proteinExistence type="predicted"/>
<keyword evidence="2" id="KW-1185">Reference proteome</keyword>
<dbReference type="GO" id="GO:0009166">
    <property type="term" value="P:nucleotide catabolic process"/>
    <property type="evidence" value="ECO:0007669"/>
    <property type="project" value="InterPro"/>
</dbReference>
<gene>
    <name evidence="1" type="ORF">J4Q44_G00229980</name>
</gene>
<dbReference type="Proteomes" id="UP001356427">
    <property type="component" value="Unassembled WGS sequence"/>
</dbReference>